<evidence type="ECO:0000313" key="8">
    <source>
        <dbReference type="EMBL" id="KKL72343.1"/>
    </source>
</evidence>
<name>A0A0F9EE47_9ZZZZ</name>
<evidence type="ECO:0000256" key="6">
    <source>
        <dbReference type="ARBA" id="ARBA00023136"/>
    </source>
</evidence>
<dbReference type="InterPro" id="IPR029044">
    <property type="entry name" value="Nucleotide-diphossugar_trans"/>
</dbReference>
<evidence type="ECO:0000256" key="4">
    <source>
        <dbReference type="ARBA" id="ARBA00022692"/>
    </source>
</evidence>
<evidence type="ECO:0000256" key="1">
    <source>
        <dbReference type="ARBA" id="ARBA00004141"/>
    </source>
</evidence>
<comment type="subcellular location">
    <subcellularLocation>
        <location evidence="1">Membrane</location>
        <topology evidence="1">Multi-pass membrane protein</topology>
    </subcellularLocation>
</comment>
<feature type="transmembrane region" description="Helical" evidence="7">
    <location>
        <begin position="21"/>
        <end position="42"/>
    </location>
</feature>
<reference evidence="8" key="1">
    <citation type="journal article" date="2015" name="Nature">
        <title>Complex archaea that bridge the gap between prokaryotes and eukaryotes.</title>
        <authorList>
            <person name="Spang A."/>
            <person name="Saw J.H."/>
            <person name="Jorgensen S.L."/>
            <person name="Zaremba-Niedzwiedzka K."/>
            <person name="Martijn J."/>
            <person name="Lind A.E."/>
            <person name="van Eijk R."/>
            <person name="Schleper C."/>
            <person name="Guy L."/>
            <person name="Ettema T.J."/>
        </authorList>
    </citation>
    <scope>NUCLEOTIDE SEQUENCE</scope>
</reference>
<evidence type="ECO:0000256" key="7">
    <source>
        <dbReference type="SAM" id="Phobius"/>
    </source>
</evidence>
<dbReference type="AlphaFoldDB" id="A0A0F9EE47"/>
<comment type="caution">
    <text evidence="8">The sequence shown here is derived from an EMBL/GenBank/DDBJ whole genome shotgun (WGS) entry which is preliminary data.</text>
</comment>
<feature type="transmembrane region" description="Helical" evidence="7">
    <location>
        <begin position="369"/>
        <end position="386"/>
    </location>
</feature>
<dbReference type="GO" id="GO:0005886">
    <property type="term" value="C:plasma membrane"/>
    <property type="evidence" value="ECO:0007669"/>
    <property type="project" value="TreeGrafter"/>
</dbReference>
<feature type="transmembrane region" description="Helical" evidence="7">
    <location>
        <begin position="338"/>
        <end position="357"/>
    </location>
</feature>
<protein>
    <submittedName>
        <fullName evidence="8">Uncharacterized protein</fullName>
    </submittedName>
</protein>
<dbReference type="EMBL" id="LAZR01025300">
    <property type="protein sequence ID" value="KKL72343.1"/>
    <property type="molecule type" value="Genomic_DNA"/>
</dbReference>
<dbReference type="PANTHER" id="PTHR43867">
    <property type="entry name" value="CELLULOSE SYNTHASE CATALYTIC SUBUNIT A [UDP-FORMING]"/>
    <property type="match status" value="1"/>
</dbReference>
<dbReference type="Gene3D" id="3.90.550.10">
    <property type="entry name" value="Spore Coat Polysaccharide Biosynthesis Protein SpsA, Chain A"/>
    <property type="match status" value="1"/>
</dbReference>
<feature type="non-terminal residue" evidence="8">
    <location>
        <position position="1"/>
    </location>
</feature>
<organism evidence="8">
    <name type="scientific">marine sediment metagenome</name>
    <dbReference type="NCBI Taxonomy" id="412755"/>
    <lineage>
        <taxon>unclassified sequences</taxon>
        <taxon>metagenomes</taxon>
        <taxon>ecological metagenomes</taxon>
    </lineage>
</organism>
<dbReference type="Pfam" id="PF13641">
    <property type="entry name" value="Glyco_tranf_2_3"/>
    <property type="match status" value="1"/>
</dbReference>
<evidence type="ECO:0000256" key="2">
    <source>
        <dbReference type="ARBA" id="ARBA00022676"/>
    </source>
</evidence>
<keyword evidence="6 7" id="KW-0472">Membrane</keyword>
<keyword evidence="2" id="KW-0328">Glycosyltransferase</keyword>
<dbReference type="GO" id="GO:0016758">
    <property type="term" value="F:hexosyltransferase activity"/>
    <property type="evidence" value="ECO:0007669"/>
    <property type="project" value="TreeGrafter"/>
</dbReference>
<dbReference type="CDD" id="cd06421">
    <property type="entry name" value="CESA_CelA_like"/>
    <property type="match status" value="1"/>
</dbReference>
<accession>A0A0F9EE47</accession>
<proteinExistence type="predicted"/>
<evidence type="ECO:0000256" key="5">
    <source>
        <dbReference type="ARBA" id="ARBA00022989"/>
    </source>
</evidence>
<feature type="transmembrane region" description="Helical" evidence="7">
    <location>
        <begin position="54"/>
        <end position="76"/>
    </location>
</feature>
<dbReference type="SUPFAM" id="SSF53448">
    <property type="entry name" value="Nucleotide-diphospho-sugar transferases"/>
    <property type="match status" value="1"/>
</dbReference>
<sequence>LEGRSINLIKKTSMPEPFKKIILFALIAFGVVLSANLFIYLWEILAILGLTIKMLPLLAYFIIYITLQAFFVWYLYCHFKKGNIPKAPPGLKVDVFVTAYNEPMWIVRRALHAAKHITYPHWTYLLDDSPDEKYKSLADDLNTKYLTREGNLHYKAGNINAALKRTSGEFVAIFDIDHAPEPEFLDRTLGFFDDKGIGFVQVMETFCNADDNVIAAASVQTAVEYFNITAVCKDKVGATSLHGTNAVIRRKALETIDGYHPGLAEDLETSLDLHAKGWKSAYVCEPIAPGLSPASFIAFCKQQLKWSKGVFEAACRTFFDGTFFQLTLHQMLAYSVRFSYYSVGLSFFLGMCITLLHLFKSDALVYEGFLARLIPLTALIVIIRWFMLKTWGTEPVARKGVHFKGISLILSTWPIYLFSLICTLVRIRIPFISTPKDASVKTRLWAILPQIGMILALIMGIIWKILHWEQNPAPLTLLFGFLLILQQWILAVPIGQLLKRRRVHGFEDKSLQPEFRVSSVAEKSDLEMDSS</sequence>
<keyword evidence="5 7" id="KW-1133">Transmembrane helix</keyword>
<feature type="transmembrane region" description="Helical" evidence="7">
    <location>
        <begin position="445"/>
        <end position="466"/>
    </location>
</feature>
<gene>
    <name evidence="8" type="ORF">LCGC14_2085870</name>
</gene>
<dbReference type="InterPro" id="IPR050321">
    <property type="entry name" value="Glycosyltr_2/OpgH_subfam"/>
</dbReference>
<dbReference type="PANTHER" id="PTHR43867:SF2">
    <property type="entry name" value="CELLULOSE SYNTHASE CATALYTIC SUBUNIT A [UDP-FORMING]"/>
    <property type="match status" value="1"/>
</dbReference>
<evidence type="ECO:0000256" key="3">
    <source>
        <dbReference type="ARBA" id="ARBA00022679"/>
    </source>
</evidence>
<keyword evidence="3" id="KW-0808">Transferase</keyword>
<feature type="transmembrane region" description="Helical" evidence="7">
    <location>
        <begin position="406"/>
        <end position="425"/>
    </location>
</feature>
<feature type="transmembrane region" description="Helical" evidence="7">
    <location>
        <begin position="472"/>
        <end position="492"/>
    </location>
</feature>
<keyword evidence="4 7" id="KW-0812">Transmembrane</keyword>